<evidence type="ECO:0000313" key="1">
    <source>
        <dbReference type="EMBL" id="RBI69347.1"/>
    </source>
</evidence>
<organism evidence="1 2">
    <name type="scientific">Vreelandella sulfidaeris</name>
    <dbReference type="NCBI Taxonomy" id="115553"/>
    <lineage>
        <taxon>Bacteria</taxon>
        <taxon>Pseudomonadati</taxon>
        <taxon>Pseudomonadota</taxon>
        <taxon>Gammaproteobacteria</taxon>
        <taxon>Oceanospirillales</taxon>
        <taxon>Halomonadaceae</taxon>
        <taxon>Vreelandella</taxon>
    </lineage>
</organism>
<reference evidence="2" key="1">
    <citation type="submission" date="2018-06" db="EMBL/GenBank/DDBJ databases">
        <title>Whole genome sequencing of four bacterial strains from South Shetland trench revealing bio-synthetic gene clusters.</title>
        <authorList>
            <person name="Abdel-Mageed W.M."/>
            <person name="Lehri B."/>
            <person name="Jarmusch S."/>
            <person name="Miranda K."/>
            <person name="Goodfellow M."/>
            <person name="Jaspars M."/>
            <person name="Karlyshev A.V."/>
        </authorList>
    </citation>
    <scope>NUCLEOTIDE SEQUENCE [LARGE SCALE GENOMIC DNA]</scope>
    <source>
        <strain evidence="2">SST4</strain>
    </source>
</reference>
<sequence length="270" mass="29077">MNGHAKKQYWFNVFTLSLMVVSIIVVVSPRAQGATLATDFNDPAFQQGRQLADHELEQLRGKAVNSREILFFGVEMSTRWQTSTGEDLHARANLGIDLRGGQPSPQFSTHITATTHAEYAAYQQAMSDTAPVINTGGLNAEGVVQLVQAGGNFNSANNAFWVDVGHEVGRGNDQPANNKLTETTPGGAQVTIGKHSGGLGMSLSVPGAGVVSQEIRSRQGLHQTIQLTSDHQQISSMTRLHVQLGKSSSASINEDFKHVLNSVRALEHLQ</sequence>
<keyword evidence="2" id="KW-1185">Reference proteome</keyword>
<protein>
    <submittedName>
        <fullName evidence="1">Uncharacterized protein</fullName>
    </submittedName>
</protein>
<dbReference type="RefSeq" id="WP_113268000.1">
    <property type="nucleotide sequence ID" value="NZ_QNTU01000001.1"/>
</dbReference>
<dbReference type="Proteomes" id="UP000252204">
    <property type="component" value="Unassembled WGS sequence"/>
</dbReference>
<proteinExistence type="predicted"/>
<dbReference type="OrthoDB" id="5585636at2"/>
<accession>A0A365TTZ4</accession>
<dbReference type="AlphaFoldDB" id="A0A365TTZ4"/>
<gene>
    <name evidence="1" type="ORF">DQ400_01245</name>
</gene>
<comment type="caution">
    <text evidence="1">The sequence shown here is derived from an EMBL/GenBank/DDBJ whole genome shotgun (WGS) entry which is preliminary data.</text>
</comment>
<evidence type="ECO:0000313" key="2">
    <source>
        <dbReference type="Proteomes" id="UP000252204"/>
    </source>
</evidence>
<name>A0A365TTZ4_9GAMM</name>
<dbReference type="EMBL" id="QNTU01000001">
    <property type="protein sequence ID" value="RBI69347.1"/>
    <property type="molecule type" value="Genomic_DNA"/>
</dbReference>